<comment type="caution">
    <text evidence="1">The sequence shown here is derived from an EMBL/GenBank/DDBJ whole genome shotgun (WGS) entry which is preliminary data.</text>
</comment>
<evidence type="ECO:0000313" key="2">
    <source>
        <dbReference type="Proteomes" id="UP000789396"/>
    </source>
</evidence>
<gene>
    <name evidence="1" type="ORF">RFULGI_LOCUS7604</name>
</gene>
<reference evidence="1" key="1">
    <citation type="submission" date="2021-06" db="EMBL/GenBank/DDBJ databases">
        <authorList>
            <person name="Kallberg Y."/>
            <person name="Tangrot J."/>
            <person name="Rosling A."/>
        </authorList>
    </citation>
    <scope>NUCLEOTIDE SEQUENCE</scope>
    <source>
        <strain evidence="1">IN212</strain>
    </source>
</reference>
<name>A0A9N9D6F6_9GLOM</name>
<dbReference type="Proteomes" id="UP000789396">
    <property type="component" value="Unassembled WGS sequence"/>
</dbReference>
<feature type="non-terminal residue" evidence="1">
    <location>
        <position position="1"/>
    </location>
</feature>
<sequence>SDKATQTLQQNGTGWYRAINRAEKLSQENNRIQCKLTEQQGEIKHLHELIKITRPEINFDDEYQKSTIKRIDKS</sequence>
<organism evidence="1 2">
    <name type="scientific">Racocetra fulgida</name>
    <dbReference type="NCBI Taxonomy" id="60492"/>
    <lineage>
        <taxon>Eukaryota</taxon>
        <taxon>Fungi</taxon>
        <taxon>Fungi incertae sedis</taxon>
        <taxon>Mucoromycota</taxon>
        <taxon>Glomeromycotina</taxon>
        <taxon>Glomeromycetes</taxon>
        <taxon>Diversisporales</taxon>
        <taxon>Gigasporaceae</taxon>
        <taxon>Racocetra</taxon>
    </lineage>
</organism>
<dbReference type="EMBL" id="CAJVPZ010011211">
    <property type="protein sequence ID" value="CAG8627771.1"/>
    <property type="molecule type" value="Genomic_DNA"/>
</dbReference>
<dbReference type="OrthoDB" id="10255000at2759"/>
<dbReference type="AlphaFoldDB" id="A0A9N9D6F6"/>
<keyword evidence="2" id="KW-1185">Reference proteome</keyword>
<accession>A0A9N9D6F6</accession>
<protein>
    <submittedName>
        <fullName evidence="1">3344_t:CDS:1</fullName>
    </submittedName>
</protein>
<proteinExistence type="predicted"/>
<evidence type="ECO:0000313" key="1">
    <source>
        <dbReference type="EMBL" id="CAG8627771.1"/>
    </source>
</evidence>